<name>D7KPP6_ARALL</name>
<evidence type="ECO:0000313" key="6">
    <source>
        <dbReference type="EMBL" id="EFH66896.1"/>
    </source>
</evidence>
<comment type="similarity">
    <text evidence="1">Belongs to the RNase T2 family.</text>
</comment>
<dbReference type="Proteomes" id="UP000008694">
    <property type="component" value="Unassembled WGS sequence"/>
</dbReference>
<reference evidence="7" key="1">
    <citation type="journal article" date="2011" name="Nat. Genet.">
        <title>The Arabidopsis lyrata genome sequence and the basis of rapid genome size change.</title>
        <authorList>
            <person name="Hu T.T."/>
            <person name="Pattyn P."/>
            <person name="Bakker E.G."/>
            <person name="Cao J."/>
            <person name="Cheng J.-F."/>
            <person name="Clark R.M."/>
            <person name="Fahlgren N."/>
            <person name="Fawcett J.A."/>
            <person name="Grimwood J."/>
            <person name="Gundlach H."/>
            <person name="Haberer G."/>
            <person name="Hollister J.D."/>
            <person name="Ossowski S."/>
            <person name="Ottilar R.P."/>
            <person name="Salamov A.A."/>
            <person name="Schneeberger K."/>
            <person name="Spannagl M."/>
            <person name="Wang X."/>
            <person name="Yang L."/>
            <person name="Nasrallah M.E."/>
            <person name="Bergelson J."/>
            <person name="Carrington J.C."/>
            <person name="Gaut B.S."/>
            <person name="Schmutz J."/>
            <person name="Mayer K.F.X."/>
            <person name="Van de Peer Y."/>
            <person name="Grigoriev I.V."/>
            <person name="Nordborg M."/>
            <person name="Weigel D."/>
            <person name="Guo Y.-L."/>
        </authorList>
    </citation>
    <scope>NUCLEOTIDE SEQUENCE [LARGE SCALE GENOMIC DNA]</scope>
    <source>
        <strain evidence="7">cv. MN47</strain>
    </source>
</reference>
<proteinExistence type="inferred from homology"/>
<feature type="non-terminal residue" evidence="6">
    <location>
        <position position="1"/>
    </location>
</feature>
<dbReference type="PANTHER" id="PTHR11240">
    <property type="entry name" value="RIBONUCLEASE T2"/>
    <property type="match status" value="1"/>
</dbReference>
<evidence type="ECO:0000313" key="7">
    <source>
        <dbReference type="Proteomes" id="UP000008694"/>
    </source>
</evidence>
<accession>D7KPP6</accession>
<dbReference type="InterPro" id="IPR001568">
    <property type="entry name" value="RNase_T2-like"/>
</dbReference>
<dbReference type="PANTHER" id="PTHR11240:SF75">
    <property type="entry name" value="RIBONUCLEASE 3"/>
    <property type="match status" value="1"/>
</dbReference>
<keyword evidence="3" id="KW-0255">Endonuclease</keyword>
<dbReference type="SUPFAM" id="SSF55895">
    <property type="entry name" value="Ribonuclease Rh-like"/>
    <property type="match status" value="1"/>
</dbReference>
<dbReference type="GO" id="GO:0033897">
    <property type="term" value="F:ribonuclease T2 activity"/>
    <property type="evidence" value="ECO:0007669"/>
    <property type="project" value="InterPro"/>
</dbReference>
<evidence type="ECO:0000256" key="5">
    <source>
        <dbReference type="ARBA" id="ARBA00023239"/>
    </source>
</evidence>
<dbReference type="AlphaFoldDB" id="D7KPP6"/>
<evidence type="ECO:0000256" key="3">
    <source>
        <dbReference type="ARBA" id="ARBA00022759"/>
    </source>
</evidence>
<organism evidence="7">
    <name type="scientific">Arabidopsis lyrata subsp. lyrata</name>
    <name type="common">Lyre-leaved rock-cress</name>
    <dbReference type="NCBI Taxonomy" id="81972"/>
    <lineage>
        <taxon>Eukaryota</taxon>
        <taxon>Viridiplantae</taxon>
        <taxon>Streptophyta</taxon>
        <taxon>Embryophyta</taxon>
        <taxon>Tracheophyta</taxon>
        <taxon>Spermatophyta</taxon>
        <taxon>Magnoliopsida</taxon>
        <taxon>eudicotyledons</taxon>
        <taxon>Gunneridae</taxon>
        <taxon>Pentapetalae</taxon>
        <taxon>rosids</taxon>
        <taxon>malvids</taxon>
        <taxon>Brassicales</taxon>
        <taxon>Brassicaceae</taxon>
        <taxon>Camelineae</taxon>
        <taxon>Arabidopsis</taxon>
    </lineage>
</organism>
<dbReference type="Gene3D" id="3.90.730.10">
    <property type="entry name" value="Ribonuclease T2-like"/>
    <property type="match status" value="1"/>
</dbReference>
<keyword evidence="4" id="KW-0378">Hydrolase</keyword>
<dbReference type="InterPro" id="IPR036430">
    <property type="entry name" value="RNase_T2-like_sf"/>
</dbReference>
<gene>
    <name evidence="6" type="ORF">ARALYDRAFT_680284</name>
</gene>
<protein>
    <submittedName>
        <fullName evidence="6">Predicted protein</fullName>
    </submittedName>
</protein>
<keyword evidence="7" id="KW-1185">Reference proteome</keyword>
<dbReference type="GO" id="GO:0003723">
    <property type="term" value="F:RNA binding"/>
    <property type="evidence" value="ECO:0007669"/>
    <property type="project" value="InterPro"/>
</dbReference>
<dbReference type="GO" id="GO:0016787">
    <property type="term" value="F:hydrolase activity"/>
    <property type="evidence" value="ECO:0007669"/>
    <property type="project" value="UniProtKB-KW"/>
</dbReference>
<dbReference type="EMBL" id="GL348713">
    <property type="protein sequence ID" value="EFH66896.1"/>
    <property type="molecule type" value="Genomic_DNA"/>
</dbReference>
<dbReference type="GO" id="GO:0005576">
    <property type="term" value="C:extracellular region"/>
    <property type="evidence" value="ECO:0007669"/>
    <property type="project" value="TreeGrafter"/>
</dbReference>
<dbReference type="GO" id="GO:0006401">
    <property type="term" value="P:RNA catabolic process"/>
    <property type="evidence" value="ECO:0007669"/>
    <property type="project" value="TreeGrafter"/>
</dbReference>
<dbReference type="HOGENOM" id="CLU_2489862_0_0_1"/>
<dbReference type="eggNOG" id="KOG1642">
    <property type="taxonomic scope" value="Eukaryota"/>
</dbReference>
<dbReference type="Gramene" id="Al_scaffold_0001_2607">
    <property type="protein sequence ID" value="Al_scaffold_0001_2607"/>
    <property type="gene ID" value="Al_scaffold_0001_2607"/>
</dbReference>
<evidence type="ECO:0000256" key="1">
    <source>
        <dbReference type="ARBA" id="ARBA00007469"/>
    </source>
</evidence>
<keyword evidence="5" id="KW-0456">Lyase</keyword>
<dbReference type="STRING" id="81972.D7KPP6"/>
<evidence type="ECO:0000256" key="2">
    <source>
        <dbReference type="ARBA" id="ARBA00022722"/>
    </source>
</evidence>
<evidence type="ECO:0000256" key="4">
    <source>
        <dbReference type="ARBA" id="ARBA00022801"/>
    </source>
</evidence>
<sequence length="87" mass="10267">ASSVTTTLRKSVDQDFDFFYFVLQWPGTYCDSRHSCCYMKVFWFDEQYCKGQREWTMLSCPSNAGIKILTHEWEKHGTYAESALEQT</sequence>
<keyword evidence="2" id="KW-0540">Nuclease</keyword>